<reference evidence="4" key="1">
    <citation type="journal article" date="2014" name="Int. J. Syst. Evol. Microbiol.">
        <title>Complete genome sequence of Corynebacterium casei LMG S-19264T (=DSM 44701T), isolated from a smear-ripened cheese.</title>
        <authorList>
            <consortium name="US DOE Joint Genome Institute (JGI-PGF)"/>
            <person name="Walter F."/>
            <person name="Albersmeier A."/>
            <person name="Kalinowski J."/>
            <person name="Ruckert C."/>
        </authorList>
    </citation>
    <scope>NUCLEOTIDE SEQUENCE</scope>
    <source>
        <strain evidence="4">CGMCC 4.7679</strain>
    </source>
</reference>
<protein>
    <recommendedName>
        <fullName evidence="3">Alpha/beta hydrolase domain-containing protein</fullName>
    </recommendedName>
</protein>
<proteinExistence type="predicted"/>
<gene>
    <name evidence="4" type="ORF">GCM10017566_24770</name>
</gene>
<feature type="chain" id="PRO_5034122086" description="Alpha/beta hydrolase domain-containing protein" evidence="2">
    <location>
        <begin position="23"/>
        <end position="498"/>
    </location>
</feature>
<name>A0A8H9IYJ6_9PSEU</name>
<feature type="domain" description="Alpha/beta hydrolase" evidence="3">
    <location>
        <begin position="42"/>
        <end position="489"/>
    </location>
</feature>
<evidence type="ECO:0000256" key="1">
    <source>
        <dbReference type="SAM" id="MobiDB-lite"/>
    </source>
</evidence>
<dbReference type="OrthoDB" id="1971292at2"/>
<keyword evidence="2" id="KW-0732">Signal</keyword>
<evidence type="ECO:0000313" key="4">
    <source>
        <dbReference type="EMBL" id="GHF50695.1"/>
    </source>
</evidence>
<reference evidence="4" key="2">
    <citation type="submission" date="2020-09" db="EMBL/GenBank/DDBJ databases">
        <authorList>
            <person name="Sun Q."/>
            <person name="Zhou Y."/>
        </authorList>
    </citation>
    <scope>NUCLEOTIDE SEQUENCE</scope>
    <source>
        <strain evidence="4">CGMCC 4.7679</strain>
    </source>
</reference>
<dbReference type="AlphaFoldDB" id="A0A8H9IYJ6"/>
<organism evidence="4 5">
    <name type="scientific">Amycolatopsis bartoniae</name>
    <dbReference type="NCBI Taxonomy" id="941986"/>
    <lineage>
        <taxon>Bacteria</taxon>
        <taxon>Bacillati</taxon>
        <taxon>Actinomycetota</taxon>
        <taxon>Actinomycetes</taxon>
        <taxon>Pseudonocardiales</taxon>
        <taxon>Pseudonocardiaceae</taxon>
        <taxon>Amycolatopsis</taxon>
    </lineage>
</organism>
<feature type="signal peptide" evidence="2">
    <location>
        <begin position="1"/>
        <end position="22"/>
    </location>
</feature>
<comment type="caution">
    <text evidence="4">The sequence shown here is derived from an EMBL/GenBank/DDBJ whole genome shotgun (WGS) entry which is preliminary data.</text>
</comment>
<evidence type="ECO:0000259" key="3">
    <source>
        <dbReference type="Pfam" id="PF20091"/>
    </source>
</evidence>
<accession>A0A8H9IYJ6</accession>
<evidence type="ECO:0000256" key="2">
    <source>
        <dbReference type="SAM" id="SignalP"/>
    </source>
</evidence>
<keyword evidence="5" id="KW-1185">Reference proteome</keyword>
<feature type="region of interest" description="Disordered" evidence="1">
    <location>
        <begin position="23"/>
        <end position="48"/>
    </location>
</feature>
<dbReference type="RefSeq" id="WP_145935599.1">
    <property type="nucleotide sequence ID" value="NZ_BNAV01000003.1"/>
</dbReference>
<evidence type="ECO:0000313" key="5">
    <source>
        <dbReference type="Proteomes" id="UP000658656"/>
    </source>
</evidence>
<dbReference type="Pfam" id="PF20091">
    <property type="entry name" value="Abhydrolase_10"/>
    <property type="match status" value="1"/>
</dbReference>
<dbReference type="InterPro" id="IPR045394">
    <property type="entry name" value="Abhydrolase_dom"/>
</dbReference>
<dbReference type="Proteomes" id="UP000658656">
    <property type="component" value="Unassembled WGS sequence"/>
</dbReference>
<sequence length="498" mass="53132">MRSRLCLLLALVLAAAPLTAQAAPAHGAPPTVSPGAGPATITGPIPAAGEPGDPAHDYVFYSTPYDLKKAGYEELEFFISGTATRYNPNPTIDQQQQAATPLGTTPYTTRIVVRRPVKPSKSAGVAVVDWQNVTAGHDIDTEWGTSADYFVRNGWTWVGASVQHVGVNGAPSGPTAGLGLTEWSPRRYGSLDVTDHGAVLDDSQSFDIYTQIAQLLKGHARTNPLADLGISQVYAGGASQSGRYLGVYYNTVQPIQHVYDGFLFALSDSSLPARPGVGTKAIRVFTENDIYRGAGVPSKQAPDSNTLRTWEIAGASHVPAYSTGTDPGDFRATLGAIQTREFGPAPPVDCTNPGPSQVESWAVFHAAYDALDKWVRRGVAPRLAPPLAIIDPGPPASLARDSFGIAEGGIRLPDVEVPVGLNDGINSPASLTNPLSSFCVLYGTHRDFTAAQLGSLYYSDRDYQQQVRDVVQRLVGQHFVLPEDGQVLIDQARHRRPV</sequence>
<dbReference type="EMBL" id="BNAV01000003">
    <property type="protein sequence ID" value="GHF50695.1"/>
    <property type="molecule type" value="Genomic_DNA"/>
</dbReference>